<comment type="caution">
    <text evidence="2">The sequence shown here is derived from an EMBL/GenBank/DDBJ whole genome shotgun (WGS) entry which is preliminary data.</text>
</comment>
<organism evidence="2 3">
    <name type="scientific">Jeotgalibacillus soli</name>
    <dbReference type="NCBI Taxonomy" id="889306"/>
    <lineage>
        <taxon>Bacteria</taxon>
        <taxon>Bacillati</taxon>
        <taxon>Bacillota</taxon>
        <taxon>Bacilli</taxon>
        <taxon>Bacillales</taxon>
        <taxon>Caryophanaceae</taxon>
        <taxon>Jeotgalibacillus</taxon>
    </lineage>
</organism>
<keyword evidence="1" id="KW-0472">Membrane</keyword>
<dbReference type="RefSeq" id="WP_041090024.1">
    <property type="nucleotide sequence ID" value="NZ_JXRP01000019.1"/>
</dbReference>
<gene>
    <name evidence="2" type="ORF">KP78_30690</name>
</gene>
<dbReference type="AlphaFoldDB" id="A0A0C2R1D0"/>
<keyword evidence="3" id="KW-1185">Reference proteome</keyword>
<evidence type="ECO:0000313" key="3">
    <source>
        <dbReference type="Proteomes" id="UP000031938"/>
    </source>
</evidence>
<protein>
    <submittedName>
        <fullName evidence="2">Uncharacterized protein</fullName>
    </submittedName>
</protein>
<evidence type="ECO:0000256" key="1">
    <source>
        <dbReference type="SAM" id="Phobius"/>
    </source>
</evidence>
<accession>A0A0C2R1D0</accession>
<dbReference type="EMBL" id="JXRP01000019">
    <property type="protein sequence ID" value="KIL44105.1"/>
    <property type="molecule type" value="Genomic_DNA"/>
</dbReference>
<keyword evidence="1" id="KW-1133">Transmembrane helix</keyword>
<proteinExistence type="predicted"/>
<dbReference type="OrthoDB" id="2439445at2"/>
<reference evidence="2 3" key="1">
    <citation type="submission" date="2015-01" db="EMBL/GenBank/DDBJ databases">
        <title>Genome sequencing of Jeotgalibacillus soli.</title>
        <authorList>
            <person name="Goh K.M."/>
            <person name="Chan K.-G."/>
            <person name="Yaakop A.S."/>
            <person name="Ee R."/>
            <person name="Gan H.M."/>
            <person name="Chan C.S."/>
        </authorList>
    </citation>
    <scope>NUCLEOTIDE SEQUENCE [LARGE SCALE GENOMIC DNA]</scope>
    <source>
        <strain evidence="2 3">P9</strain>
    </source>
</reference>
<feature type="transmembrane region" description="Helical" evidence="1">
    <location>
        <begin position="32"/>
        <end position="57"/>
    </location>
</feature>
<name>A0A0C2R1D0_9BACL</name>
<dbReference type="PATRIC" id="fig|889306.3.peg.3083"/>
<dbReference type="Proteomes" id="UP000031938">
    <property type="component" value="Unassembled WGS sequence"/>
</dbReference>
<sequence>MGVAFLYLASILAGFALLNVPLESYLGPLDPILTFIGMSAVVLFSLVLIFKGLVALFDK</sequence>
<evidence type="ECO:0000313" key="2">
    <source>
        <dbReference type="EMBL" id="KIL44105.1"/>
    </source>
</evidence>
<keyword evidence="1" id="KW-0812">Transmembrane</keyword>